<evidence type="ECO:0008006" key="11">
    <source>
        <dbReference type="Google" id="ProtNLM"/>
    </source>
</evidence>
<feature type="transmembrane region" description="Helical" evidence="8">
    <location>
        <begin position="409"/>
        <end position="430"/>
    </location>
</feature>
<dbReference type="Pfam" id="PF00939">
    <property type="entry name" value="Na_sulph_symp"/>
    <property type="match status" value="1"/>
</dbReference>
<feature type="transmembrane region" description="Helical" evidence="8">
    <location>
        <begin position="491"/>
        <end position="514"/>
    </location>
</feature>
<feature type="transmembrane region" description="Helical" evidence="8">
    <location>
        <begin position="373"/>
        <end position="389"/>
    </location>
</feature>
<proteinExistence type="inferred from homology"/>
<comment type="similarity">
    <text evidence="2">Belongs to the SLC13A/DASS transporter (TC 2.A.47) family. DIT1 subfamily.</text>
</comment>
<evidence type="ECO:0000256" key="6">
    <source>
        <dbReference type="ARBA" id="ARBA00023136"/>
    </source>
</evidence>
<evidence type="ECO:0000256" key="5">
    <source>
        <dbReference type="ARBA" id="ARBA00022989"/>
    </source>
</evidence>
<dbReference type="InterPro" id="IPR001898">
    <property type="entry name" value="SLC13A/DASS"/>
</dbReference>
<keyword evidence="4" id="KW-0934">Plastid</keyword>
<evidence type="ECO:0000313" key="10">
    <source>
        <dbReference type="Proteomes" id="UP000572268"/>
    </source>
</evidence>
<evidence type="ECO:0000256" key="1">
    <source>
        <dbReference type="ARBA" id="ARBA00004478"/>
    </source>
</evidence>
<name>A0A7J6MMZ5_PEROL</name>
<keyword evidence="5 8" id="KW-1133">Transmembrane helix</keyword>
<dbReference type="InterPro" id="IPR030676">
    <property type="entry name" value="CitT-rel"/>
</dbReference>
<feature type="transmembrane region" description="Helical" evidence="8">
    <location>
        <begin position="311"/>
        <end position="334"/>
    </location>
</feature>
<protein>
    <recommendedName>
        <fullName evidence="11">Sodium/sulfate symporter</fullName>
    </recommendedName>
</protein>
<gene>
    <name evidence="9" type="ORF">FOL46_008101</name>
</gene>
<evidence type="ECO:0000256" key="2">
    <source>
        <dbReference type="ARBA" id="ARBA00007349"/>
    </source>
</evidence>
<evidence type="ECO:0000256" key="8">
    <source>
        <dbReference type="SAM" id="Phobius"/>
    </source>
</evidence>
<organism evidence="9 10">
    <name type="scientific">Perkinsus olseni</name>
    <name type="common">Perkinsus atlanticus</name>
    <dbReference type="NCBI Taxonomy" id="32597"/>
    <lineage>
        <taxon>Eukaryota</taxon>
        <taxon>Sar</taxon>
        <taxon>Alveolata</taxon>
        <taxon>Perkinsozoa</taxon>
        <taxon>Perkinsea</taxon>
        <taxon>Perkinsida</taxon>
        <taxon>Perkinsidae</taxon>
        <taxon>Perkinsus</taxon>
    </lineage>
</organism>
<dbReference type="GO" id="GO:0009706">
    <property type="term" value="C:chloroplast inner membrane"/>
    <property type="evidence" value="ECO:0007669"/>
    <property type="project" value="UniProtKB-SubCell"/>
</dbReference>
<feature type="region of interest" description="Disordered" evidence="7">
    <location>
        <begin position="1080"/>
        <end position="1105"/>
    </location>
</feature>
<evidence type="ECO:0000256" key="4">
    <source>
        <dbReference type="ARBA" id="ARBA00022780"/>
    </source>
</evidence>
<feature type="region of interest" description="Disordered" evidence="7">
    <location>
        <begin position="1"/>
        <end position="21"/>
    </location>
</feature>
<dbReference type="EMBL" id="JABANN010000062">
    <property type="protein sequence ID" value="KAF4672952.1"/>
    <property type="molecule type" value="Genomic_DNA"/>
</dbReference>
<feature type="transmembrane region" description="Helical" evidence="8">
    <location>
        <begin position="134"/>
        <end position="153"/>
    </location>
</feature>
<keyword evidence="4" id="KW-1001">Plastid inner membrane</keyword>
<feature type="transmembrane region" description="Helical" evidence="8">
    <location>
        <begin position="165"/>
        <end position="187"/>
    </location>
</feature>
<keyword evidence="6 8" id="KW-0472">Membrane</keyword>
<evidence type="ECO:0000256" key="3">
    <source>
        <dbReference type="ARBA" id="ARBA00022692"/>
    </source>
</evidence>
<dbReference type="Proteomes" id="UP000572268">
    <property type="component" value="Unassembled WGS sequence"/>
</dbReference>
<comment type="subcellular location">
    <subcellularLocation>
        <location evidence="1">Plastid</location>
        <location evidence="1">Chloroplast inner membrane</location>
        <topology evidence="1">Multi-pass membrane protein</topology>
    </subcellularLocation>
</comment>
<accession>A0A7J6MMZ5</accession>
<evidence type="ECO:0000256" key="7">
    <source>
        <dbReference type="SAM" id="MobiDB-lite"/>
    </source>
</evidence>
<dbReference type="GO" id="GO:0022857">
    <property type="term" value="F:transmembrane transporter activity"/>
    <property type="evidence" value="ECO:0007669"/>
    <property type="project" value="InterPro"/>
</dbReference>
<reference evidence="9 10" key="1">
    <citation type="submission" date="2020-04" db="EMBL/GenBank/DDBJ databases">
        <title>Perkinsus olseni comparative genomics.</title>
        <authorList>
            <person name="Bogema D.R."/>
        </authorList>
    </citation>
    <scope>NUCLEOTIDE SEQUENCE [LARGE SCALE GENOMIC DNA]</scope>
    <source>
        <strain evidence="9">ATCC PRA-31</strain>
    </source>
</reference>
<feature type="transmembrane region" description="Helical" evidence="8">
    <location>
        <begin position="267"/>
        <end position="290"/>
    </location>
</feature>
<dbReference type="NCBIfam" id="TIGR00785">
    <property type="entry name" value="dass"/>
    <property type="match status" value="1"/>
</dbReference>
<feature type="transmembrane region" description="Helical" evidence="8">
    <location>
        <begin position="53"/>
        <end position="73"/>
    </location>
</feature>
<feature type="transmembrane region" description="Helical" evidence="8">
    <location>
        <begin position="79"/>
        <end position="99"/>
    </location>
</feature>
<comment type="caution">
    <text evidence="9">The sequence shown here is derived from an EMBL/GenBank/DDBJ whole genome shotgun (WGS) entry which is preliminary data.</text>
</comment>
<feature type="transmembrane region" description="Helical" evidence="8">
    <location>
        <begin position="340"/>
        <end position="361"/>
    </location>
</feature>
<feature type="transmembrane region" description="Helical" evidence="8">
    <location>
        <begin position="106"/>
        <end position="128"/>
    </location>
</feature>
<dbReference type="PANTHER" id="PTHR42826">
    <property type="entry name" value="DICARBOXYLATE TRANSPORTER 2.1, CHLOROPLASTIC"/>
    <property type="match status" value="1"/>
</dbReference>
<sequence>MSAESAPVADQPVLPLTESKSPAVEEKVVPSKWDKVPGGSVVRKFLDWHKNKWPGINLPILLMLIILILALWWANPSDLSPHTWQVFVTFLVTIIGAVTEPIPMSGICLVALGFCTLTNILTTAQILSGFGNDTVWLIVFACFIASGFVTTGLGKRLCFIILKYIGSTTLGLAYAFCICEFILAMAIPSSTARGAGILLPILEPLLKEGFQSDPALGTEKSIGMYMIMVEIVANTTSSVCWLTGGAWNAMMANFMEAVGVKINWGQWAYSMAPVGVLPLIYAPIILYFLFPPQIKKTPQAKKLANEKLNEMGRISAFEIVMLGVFALIIILWIVSSSVDSVPYTTTGVAMLGLSVLLMTGILDVKRDIVNNSGAWDLFLWFGVLLMLATELKETGFFEWFAEKIDLSSVAAYGSVWICTAIFYVSQYLFASITAHVSAMFPVFLQIMQAAGVPMELGCRALAYTTLSGHLTHYTSSTNPPFFNLGYVPLKLWWFQGVIVMVVNIVVMNTCSTLLSKAVARILEHLKSERSSGRSLSLTGDRQAVVDILEWWSALVKDDCVGDDVARKDQNVRLSWFKKTGGFLRGSTEGEMLVMWPDMIAAAQFNGDKTFENYVHSYREVGYAGVSSVSSSDGDSALSPAKGACRTVVNPTFFADTCQFRRAIETALSTSATTETIAKVWRVQVYMNPYMCIPGNLRKFMQETHFSKARYIRAPEGKGATPLQWAFELFGQRSAALVAALNGVVDHRIVLNCGDAFALCDALLAQPRAWLPSEVPKVEELARDLGRAKAPHKFDIIDTSNLADYSMFLPLLVAAGPLLADRSDNGRATLATDLMSPKGDSYEDLFRRHLCEVPLWLIPLACGLQVDFMHAENSCDSAARSDLSRLWTAYPQSTVSISAAILSPGMFGATPVRWRRCQSTFEKISIGQSIELKAAIVNFIGGCSRSIRDSPCGISTWVRFLDMLATSGSLVDVGELCGLLAEVAQAGNARLLTPAVKSLLPLHGLSSTQYSFGKYTWYPTVSAHRNVVNFPVCSVSKDGFRLLVPDDLKIGTALVRLLPLKSMRNSAGDLIEVPATITTVPDGASRANGRSPVKQEAPSESEEGLTFPTRERLRNGTVHFVMKVNDEKRRAALERREKVDVKLLPDQPWAVVITANAVKVATLFLPVAVSLDDIVVKVGRTSGTLDVSIPVAQCSPLSRDTPLPRAILDGSPDGHLGPLPRASDEVLGSLSSPGGWLNLDLYSRSIPLPIRASQACGMYKLRDTLNAQYGHSRVLGDRVHGKYWGGRGPVLLRAKDGSADVLVLLSAEVRYDWTYGLLVNGAACVLTEEVMKKANTEIFGSLPLQIRPESLDPSSGEASLWRDQYLPAAAELARVTRGLSGTPKCVCGSDEHHGRNCKRAQKFWLTWLGGSRLPTSPRGMSYFSPIVLFPLYSPLTKLSHISP</sequence>
<evidence type="ECO:0000313" key="9">
    <source>
        <dbReference type="EMBL" id="KAF4672952.1"/>
    </source>
</evidence>
<keyword evidence="3 8" id="KW-0812">Transmembrane</keyword>